<feature type="compositionally biased region" description="Polar residues" evidence="1">
    <location>
        <begin position="167"/>
        <end position="177"/>
    </location>
</feature>
<comment type="caution">
    <text evidence="3">The sequence shown here is derived from an EMBL/GenBank/DDBJ whole genome shotgun (WGS) entry which is preliminary data.</text>
</comment>
<protein>
    <submittedName>
        <fullName evidence="3">11508_t:CDS:1</fullName>
    </submittedName>
</protein>
<name>A0A9N9JB20_9GLOM</name>
<evidence type="ECO:0000313" key="3">
    <source>
        <dbReference type="EMBL" id="CAG8767529.1"/>
    </source>
</evidence>
<feature type="transmembrane region" description="Helical" evidence="2">
    <location>
        <begin position="29"/>
        <end position="51"/>
    </location>
</feature>
<organism evidence="3 4">
    <name type="scientific">Funneliformis caledonium</name>
    <dbReference type="NCBI Taxonomy" id="1117310"/>
    <lineage>
        <taxon>Eukaryota</taxon>
        <taxon>Fungi</taxon>
        <taxon>Fungi incertae sedis</taxon>
        <taxon>Mucoromycota</taxon>
        <taxon>Glomeromycotina</taxon>
        <taxon>Glomeromycetes</taxon>
        <taxon>Glomerales</taxon>
        <taxon>Glomeraceae</taxon>
        <taxon>Funneliformis</taxon>
    </lineage>
</organism>
<evidence type="ECO:0000313" key="4">
    <source>
        <dbReference type="Proteomes" id="UP000789570"/>
    </source>
</evidence>
<feature type="non-terminal residue" evidence="3">
    <location>
        <position position="192"/>
    </location>
</feature>
<dbReference type="OrthoDB" id="9909019at2759"/>
<evidence type="ECO:0000256" key="1">
    <source>
        <dbReference type="SAM" id="MobiDB-lite"/>
    </source>
</evidence>
<keyword evidence="4" id="KW-1185">Reference proteome</keyword>
<evidence type="ECO:0000256" key="2">
    <source>
        <dbReference type="SAM" id="Phobius"/>
    </source>
</evidence>
<reference evidence="3" key="1">
    <citation type="submission" date="2021-06" db="EMBL/GenBank/DDBJ databases">
        <authorList>
            <person name="Kallberg Y."/>
            <person name="Tangrot J."/>
            <person name="Rosling A."/>
        </authorList>
    </citation>
    <scope>NUCLEOTIDE SEQUENCE</scope>
    <source>
        <strain evidence="3">UK204</strain>
    </source>
</reference>
<dbReference type="AlphaFoldDB" id="A0A9N9JB20"/>
<keyword evidence="2" id="KW-1133">Transmembrane helix</keyword>
<gene>
    <name evidence="3" type="ORF">FCALED_LOCUS17314</name>
</gene>
<sequence length="192" mass="21820">YTSLYADYAFAAAIPILVEQLKEDNYLDIQLIVLMILGFLFGLLLTGFTLVHTTYLLQNRTTIESISFRSRTYHVRVQFDTENPLGYGVATTRPGENLWNLGWKKNWKYVMGDKWWLWFIPFGNPPGNGLVYPFNPDLQSRLIEDARRQSQVQEDRMNMMMQQAQQSNTRGATTIDASGSGGGGGKLGGRRL</sequence>
<dbReference type="EMBL" id="CAJVPQ010025856">
    <property type="protein sequence ID" value="CAG8767529.1"/>
    <property type="molecule type" value="Genomic_DNA"/>
</dbReference>
<accession>A0A9N9JB20</accession>
<feature type="region of interest" description="Disordered" evidence="1">
    <location>
        <begin position="162"/>
        <end position="192"/>
    </location>
</feature>
<proteinExistence type="predicted"/>
<feature type="compositionally biased region" description="Gly residues" evidence="1">
    <location>
        <begin position="179"/>
        <end position="192"/>
    </location>
</feature>
<keyword evidence="2" id="KW-0472">Membrane</keyword>
<keyword evidence="2" id="KW-0812">Transmembrane</keyword>
<dbReference type="Proteomes" id="UP000789570">
    <property type="component" value="Unassembled WGS sequence"/>
</dbReference>